<dbReference type="EMBL" id="MU274911">
    <property type="protein sequence ID" value="KAI0089118.1"/>
    <property type="molecule type" value="Genomic_DNA"/>
</dbReference>
<keyword evidence="2" id="KW-1185">Reference proteome</keyword>
<dbReference type="Proteomes" id="UP001055072">
    <property type="component" value="Unassembled WGS sequence"/>
</dbReference>
<sequence>MRLCSTSAVRNLTFFTLVVLSSHSFVLVNAQSDSSTDSLSPTSSPSPTVSPVSPSPPTPTPAPASHSSSDQSSPSPTLPAADSSSSESKSSSSKTTPTATSVSATEESSSSSSSESSSSSSSSSSSPSSSSSSAPSSATLPSTSSDGTTLVAQPQNTHFSQYTYTHGTAPTSSGSAVPSETAVGAAAAGTSFSHNKGAVAAVATIASLIGASIIGFIAFKLIKRRSRLRDEEEDVYFEKYQDPDPPFHGSGGANDTSYNISSATQPAATDAYPDRSMHYGATQPAQDMYADPTQYGIQYPPGTAYAAAAHGAPYQYGGDNGSYGAAPTSANHPFSHPENNNRPAIAPRVPPFGQTGGVSYDEAYAQ</sequence>
<gene>
    <name evidence="1" type="ORF">BDY19DRAFT_944247</name>
</gene>
<name>A0ACB8U479_9APHY</name>
<accession>A0ACB8U479</accession>
<evidence type="ECO:0000313" key="2">
    <source>
        <dbReference type="Proteomes" id="UP001055072"/>
    </source>
</evidence>
<reference evidence="1" key="1">
    <citation type="journal article" date="2021" name="Environ. Microbiol.">
        <title>Gene family expansions and transcriptome signatures uncover fungal adaptations to wood decay.</title>
        <authorList>
            <person name="Hage H."/>
            <person name="Miyauchi S."/>
            <person name="Viragh M."/>
            <person name="Drula E."/>
            <person name="Min B."/>
            <person name="Chaduli D."/>
            <person name="Navarro D."/>
            <person name="Favel A."/>
            <person name="Norest M."/>
            <person name="Lesage-Meessen L."/>
            <person name="Balint B."/>
            <person name="Merenyi Z."/>
            <person name="de Eugenio L."/>
            <person name="Morin E."/>
            <person name="Martinez A.T."/>
            <person name="Baldrian P."/>
            <person name="Stursova M."/>
            <person name="Martinez M.J."/>
            <person name="Novotny C."/>
            <person name="Magnuson J.K."/>
            <person name="Spatafora J.W."/>
            <person name="Maurice S."/>
            <person name="Pangilinan J."/>
            <person name="Andreopoulos W."/>
            <person name="LaButti K."/>
            <person name="Hundley H."/>
            <person name="Na H."/>
            <person name="Kuo A."/>
            <person name="Barry K."/>
            <person name="Lipzen A."/>
            <person name="Henrissat B."/>
            <person name="Riley R."/>
            <person name="Ahrendt S."/>
            <person name="Nagy L.G."/>
            <person name="Grigoriev I.V."/>
            <person name="Martin F."/>
            <person name="Rosso M.N."/>
        </authorList>
    </citation>
    <scope>NUCLEOTIDE SEQUENCE</scope>
    <source>
        <strain evidence="1">CBS 384.51</strain>
    </source>
</reference>
<organism evidence="1 2">
    <name type="scientific">Irpex rosettiformis</name>
    <dbReference type="NCBI Taxonomy" id="378272"/>
    <lineage>
        <taxon>Eukaryota</taxon>
        <taxon>Fungi</taxon>
        <taxon>Dikarya</taxon>
        <taxon>Basidiomycota</taxon>
        <taxon>Agaricomycotina</taxon>
        <taxon>Agaricomycetes</taxon>
        <taxon>Polyporales</taxon>
        <taxon>Irpicaceae</taxon>
        <taxon>Irpex</taxon>
    </lineage>
</organism>
<protein>
    <submittedName>
        <fullName evidence="1">Uncharacterized protein</fullName>
    </submittedName>
</protein>
<comment type="caution">
    <text evidence="1">The sequence shown here is derived from an EMBL/GenBank/DDBJ whole genome shotgun (WGS) entry which is preliminary data.</text>
</comment>
<evidence type="ECO:0000313" key="1">
    <source>
        <dbReference type="EMBL" id="KAI0089118.1"/>
    </source>
</evidence>
<proteinExistence type="predicted"/>